<reference evidence="2" key="1">
    <citation type="journal article" date="2019" name="Int. J. Syst. Evol. Microbiol.">
        <title>The Global Catalogue of Microorganisms (GCM) 10K type strain sequencing project: providing services to taxonomists for standard genome sequencing and annotation.</title>
        <authorList>
            <consortium name="The Broad Institute Genomics Platform"/>
            <consortium name="The Broad Institute Genome Sequencing Center for Infectious Disease"/>
            <person name="Wu L."/>
            <person name="Ma J."/>
        </authorList>
    </citation>
    <scope>NUCLEOTIDE SEQUENCE [LARGE SCALE GENOMIC DNA]</scope>
    <source>
        <strain evidence="2">TBRC 1276</strain>
    </source>
</reference>
<name>A0ABV8FZ69_9ACTN</name>
<accession>A0ABV8FZ69</accession>
<evidence type="ECO:0000313" key="2">
    <source>
        <dbReference type="Proteomes" id="UP001595851"/>
    </source>
</evidence>
<comment type="caution">
    <text evidence="1">The sequence shown here is derived from an EMBL/GenBank/DDBJ whole genome shotgun (WGS) entry which is preliminary data.</text>
</comment>
<gene>
    <name evidence="1" type="ORF">ACFOY2_02115</name>
</gene>
<organism evidence="1 2">
    <name type="scientific">Nonomuraea purpurea</name>
    <dbReference type="NCBI Taxonomy" id="1849276"/>
    <lineage>
        <taxon>Bacteria</taxon>
        <taxon>Bacillati</taxon>
        <taxon>Actinomycetota</taxon>
        <taxon>Actinomycetes</taxon>
        <taxon>Streptosporangiales</taxon>
        <taxon>Streptosporangiaceae</taxon>
        <taxon>Nonomuraea</taxon>
    </lineage>
</organism>
<evidence type="ECO:0000313" key="1">
    <source>
        <dbReference type="EMBL" id="MFC4006000.1"/>
    </source>
</evidence>
<sequence length="337" mass="37047">MTVEFFREEPTARSSWRLAVLMGANVRTYKFALGGALLGAAAEGRTDILLRDLAKPYAMSLVEHLAQAPQASPKVVASESDFLSVAREEAAESVRLGSPTEKLLAVAMKSMTDMVMQKFHNLRGGGSTEVPHHFYEVAGTSRERVVKLTDHLREVALSEQKPSLQAELAARWSIVETSFAAGVGRSLVEEGVAVDLEAMQITDKERRRSVAGVTEAVIGFQHGRCIICADPLIPDVDDVAVDHVFPYSFKRLLAGANIDLDAIWNLAPAHWPCNSQKSNQLPKPGQLTRLALRNEAIMQSPHPLKRTLQLTLKRHGFTGGRVGEWRDFIQGVRNHLG</sequence>
<dbReference type="EMBL" id="JBHSBI010000001">
    <property type="protein sequence ID" value="MFC4006000.1"/>
    <property type="molecule type" value="Genomic_DNA"/>
</dbReference>
<evidence type="ECO:0008006" key="3">
    <source>
        <dbReference type="Google" id="ProtNLM"/>
    </source>
</evidence>
<proteinExistence type="predicted"/>
<keyword evidence="2" id="KW-1185">Reference proteome</keyword>
<dbReference type="Proteomes" id="UP001595851">
    <property type="component" value="Unassembled WGS sequence"/>
</dbReference>
<dbReference type="Gene3D" id="1.10.30.50">
    <property type="match status" value="1"/>
</dbReference>
<protein>
    <recommendedName>
        <fullName evidence="3">HNH endonuclease</fullName>
    </recommendedName>
</protein>
<dbReference type="RefSeq" id="WP_379526165.1">
    <property type="nucleotide sequence ID" value="NZ_JBHSBI010000001.1"/>
</dbReference>